<organism evidence="2">
    <name type="scientific">Emiliania huxleyi</name>
    <name type="common">Coccolithophore</name>
    <name type="synonym">Pontosphaera huxleyi</name>
    <dbReference type="NCBI Taxonomy" id="2903"/>
    <lineage>
        <taxon>Eukaryota</taxon>
        <taxon>Haptista</taxon>
        <taxon>Haptophyta</taxon>
        <taxon>Prymnesiophyceae</taxon>
        <taxon>Isochrysidales</taxon>
        <taxon>Noelaerhabdaceae</taxon>
        <taxon>Emiliania</taxon>
    </lineage>
</organism>
<gene>
    <name evidence="2" type="ORF">EHUX00137_LOCUS2554</name>
</gene>
<dbReference type="EMBL" id="HBIR01003634">
    <property type="protein sequence ID" value="CAE0524952.1"/>
    <property type="molecule type" value="Transcribed_RNA"/>
</dbReference>
<proteinExistence type="predicted"/>
<dbReference type="AlphaFoldDB" id="A0A7S3RIG9"/>
<evidence type="ECO:0000313" key="2">
    <source>
        <dbReference type="EMBL" id="CAE0524952.1"/>
    </source>
</evidence>
<reference evidence="2" key="1">
    <citation type="submission" date="2021-01" db="EMBL/GenBank/DDBJ databases">
        <authorList>
            <person name="Corre E."/>
            <person name="Pelletier E."/>
            <person name="Niang G."/>
            <person name="Scheremetjew M."/>
            <person name="Finn R."/>
            <person name="Kale V."/>
            <person name="Holt S."/>
            <person name="Cochrane G."/>
            <person name="Meng A."/>
            <person name="Brown T."/>
            <person name="Cohen L."/>
        </authorList>
    </citation>
    <scope>NUCLEOTIDE SEQUENCE</scope>
    <source>
        <strain evidence="2">379</strain>
    </source>
</reference>
<evidence type="ECO:0000256" key="1">
    <source>
        <dbReference type="SAM" id="MobiDB-lite"/>
    </source>
</evidence>
<name>A0A7S3RIG9_EMIHU</name>
<feature type="region of interest" description="Disordered" evidence="1">
    <location>
        <begin position="304"/>
        <end position="328"/>
    </location>
</feature>
<sequence length="328" mass="36477">MRLASLQRKLWQSVHFYDEPSTAAKLTDTALECLLRRVSAHEHTVRLNLRDCFLVSGSGLTPLECSEVLRELDLRRGNGAHDPLVLHHRPTAAPSMVTHAYPARLNSRVITTLIQTCGRRALEHVYVGGPAAAQAVGPQGQTLSIEPAVRGLEQAKRQRRRRCDGCKLKSKDKESCPKPNCQKCTGPSVSVSRCSVCNKRSCGGKLDPKSKCPRTKSCGVCHWSACTTCIDKRQTETGGIRGGMLFRKCHGCKLRVCKHKECKPTLQECESCTKAFCEGCSVYCEARDMTLCNDCYDEEDDWSDEDGYGFGDSDEYDSEGEEGWEDEF</sequence>
<accession>A0A7S3RIG9</accession>
<protein>
    <submittedName>
        <fullName evidence="2">Uncharacterized protein</fullName>
    </submittedName>
</protein>